<dbReference type="EMBL" id="KK107019">
    <property type="protein sequence ID" value="EZA62655.1"/>
    <property type="molecule type" value="Genomic_DNA"/>
</dbReference>
<feature type="transmembrane region" description="Helical" evidence="1">
    <location>
        <begin position="62"/>
        <end position="82"/>
    </location>
</feature>
<evidence type="ECO:0000256" key="1">
    <source>
        <dbReference type="SAM" id="Phobius"/>
    </source>
</evidence>
<feature type="transmembrane region" description="Helical" evidence="1">
    <location>
        <begin position="24"/>
        <end position="42"/>
    </location>
</feature>
<organism evidence="2 3">
    <name type="scientific">Ooceraea biroi</name>
    <name type="common">Clonal raider ant</name>
    <name type="synonym">Cerapachys biroi</name>
    <dbReference type="NCBI Taxonomy" id="2015173"/>
    <lineage>
        <taxon>Eukaryota</taxon>
        <taxon>Metazoa</taxon>
        <taxon>Ecdysozoa</taxon>
        <taxon>Arthropoda</taxon>
        <taxon>Hexapoda</taxon>
        <taxon>Insecta</taxon>
        <taxon>Pterygota</taxon>
        <taxon>Neoptera</taxon>
        <taxon>Endopterygota</taxon>
        <taxon>Hymenoptera</taxon>
        <taxon>Apocrita</taxon>
        <taxon>Aculeata</taxon>
        <taxon>Formicoidea</taxon>
        <taxon>Formicidae</taxon>
        <taxon>Dorylinae</taxon>
        <taxon>Ooceraea</taxon>
    </lineage>
</organism>
<name>A0A026X305_OOCBI</name>
<keyword evidence="1" id="KW-0812">Transmembrane</keyword>
<dbReference type="AlphaFoldDB" id="A0A026X305"/>
<reference evidence="2 3" key="1">
    <citation type="journal article" date="2014" name="Curr. Biol.">
        <title>The genome of the clonal raider ant Cerapachys biroi.</title>
        <authorList>
            <person name="Oxley P.R."/>
            <person name="Ji L."/>
            <person name="Fetter-Pruneda I."/>
            <person name="McKenzie S.K."/>
            <person name="Li C."/>
            <person name="Hu H."/>
            <person name="Zhang G."/>
            <person name="Kronauer D.J."/>
        </authorList>
    </citation>
    <scope>NUCLEOTIDE SEQUENCE [LARGE SCALE GENOMIC DNA]</scope>
</reference>
<dbReference type="OrthoDB" id="7606993at2759"/>
<dbReference type="Proteomes" id="UP000053097">
    <property type="component" value="Unassembled WGS sequence"/>
</dbReference>
<keyword evidence="1" id="KW-0472">Membrane</keyword>
<gene>
    <name evidence="2" type="ORF">X777_07470</name>
</gene>
<keyword evidence="3" id="KW-1185">Reference proteome</keyword>
<accession>A0A026X305</accession>
<proteinExistence type="predicted"/>
<evidence type="ECO:0000313" key="3">
    <source>
        <dbReference type="Proteomes" id="UP000053097"/>
    </source>
</evidence>
<sequence length="229" mass="25463">MADESQQSQEPTSKRRKILSHLPIAIKVLEVAMAIFAIGLAVDPMDSFQHVFTRSRFKLADAATIYITVAGYILINTLFILSHMLGDRVPKRTTPKTVTKETPIQTLSKCEFCERQMQPFASPIGGAPPVQCLQHSPQWTPAIVQFVRGGVSIPCCPGCKCMTRGTQQHQSQQVVPEHRTKWVSQMLQPKTSEATQQVASKSDVISIISKSQSFARIGSLVQKRIPSWF</sequence>
<evidence type="ECO:0000313" key="2">
    <source>
        <dbReference type="EMBL" id="EZA62655.1"/>
    </source>
</evidence>
<protein>
    <submittedName>
        <fullName evidence="2">Uncharacterized protein</fullName>
    </submittedName>
</protein>
<keyword evidence="1" id="KW-1133">Transmembrane helix</keyword>